<dbReference type="PROSITE" id="PS00409">
    <property type="entry name" value="PROKAR_NTER_METHYL"/>
    <property type="match status" value="1"/>
</dbReference>
<protein>
    <recommendedName>
        <fullName evidence="5">Prepilin-type N-terminal cleavage/methylation domain-containing protein</fullName>
    </recommendedName>
</protein>
<gene>
    <name evidence="4" type="ORF">CBM2594_A40299</name>
</gene>
<dbReference type="InterPro" id="IPR045584">
    <property type="entry name" value="Pilin-like"/>
</dbReference>
<dbReference type="EMBL" id="OGUU01000008">
    <property type="protein sequence ID" value="SPC08976.1"/>
    <property type="molecule type" value="Genomic_DNA"/>
</dbReference>
<accession>A0A7Z7J5V1</accession>
<name>A0A7Z7J5V1_9BURK</name>
<comment type="caution">
    <text evidence="4">The sequence shown here is derived from an EMBL/GenBank/DDBJ whole genome shotgun (WGS) entry which is preliminary data.</text>
</comment>
<feature type="transmembrane region" description="Helical" evidence="3">
    <location>
        <begin position="20"/>
        <end position="38"/>
    </location>
</feature>
<dbReference type="AlphaFoldDB" id="A0A7Z7J5V1"/>
<organism evidence="4">
    <name type="scientific">Cupriavidus taiwanensis</name>
    <dbReference type="NCBI Taxonomy" id="164546"/>
    <lineage>
        <taxon>Bacteria</taxon>
        <taxon>Pseudomonadati</taxon>
        <taxon>Pseudomonadota</taxon>
        <taxon>Betaproteobacteria</taxon>
        <taxon>Burkholderiales</taxon>
        <taxon>Burkholderiaceae</taxon>
        <taxon>Cupriavidus</taxon>
    </lineage>
</organism>
<keyword evidence="3" id="KW-0812">Transmembrane</keyword>
<comment type="similarity">
    <text evidence="1">Belongs to the N-Me-Phe pilin family.</text>
</comment>
<dbReference type="GO" id="GO:0015627">
    <property type="term" value="C:type II protein secretion system complex"/>
    <property type="evidence" value="ECO:0007669"/>
    <property type="project" value="InterPro"/>
</dbReference>
<dbReference type="Proteomes" id="UP000257139">
    <property type="component" value="Chromosome CBM2594_a"/>
</dbReference>
<evidence type="ECO:0000313" key="4">
    <source>
        <dbReference type="EMBL" id="SPC08976.1"/>
    </source>
</evidence>
<proteinExistence type="inferred from homology"/>
<keyword evidence="2" id="KW-0488">Methylation</keyword>
<keyword evidence="3" id="KW-0472">Membrane</keyword>
<keyword evidence="3" id="KW-1133">Transmembrane helix</keyword>
<evidence type="ECO:0008006" key="5">
    <source>
        <dbReference type="Google" id="ProtNLM"/>
    </source>
</evidence>
<evidence type="ECO:0000256" key="2">
    <source>
        <dbReference type="ARBA" id="ARBA00022481"/>
    </source>
</evidence>
<reference evidence="4" key="1">
    <citation type="submission" date="2018-01" db="EMBL/GenBank/DDBJ databases">
        <authorList>
            <person name="Clerissi C."/>
        </authorList>
    </citation>
    <scope>NUCLEOTIDE SEQUENCE [LARGE SCALE GENOMIC DNA]</scope>
    <source>
        <strain evidence="4">Cupriavidus taiwanensis STM 6021</strain>
    </source>
</reference>
<dbReference type="RefSeq" id="WP_025583517.1">
    <property type="nucleotide sequence ID" value="NZ_LT976859.1"/>
</dbReference>
<dbReference type="NCBIfam" id="TIGR02532">
    <property type="entry name" value="IV_pilin_GFxxxE"/>
    <property type="match status" value="1"/>
</dbReference>
<dbReference type="Pfam" id="PF07963">
    <property type="entry name" value="N_methyl"/>
    <property type="match status" value="1"/>
</dbReference>
<evidence type="ECO:0000256" key="3">
    <source>
        <dbReference type="SAM" id="Phobius"/>
    </source>
</evidence>
<dbReference type="InterPro" id="IPR012902">
    <property type="entry name" value="N_methyl_site"/>
</dbReference>
<dbReference type="PRINTS" id="PR00813">
    <property type="entry name" value="BCTERIALGSPG"/>
</dbReference>
<dbReference type="SUPFAM" id="SSF54523">
    <property type="entry name" value="Pili subunits"/>
    <property type="match status" value="1"/>
</dbReference>
<dbReference type="InterPro" id="IPR000983">
    <property type="entry name" value="Bac_GSPG_pilin"/>
</dbReference>
<sequence>MQRVQQLKKLGRRVQKGFTLIELMIVVAIIGILAAIAIPQYQDYVTKSKWQNNIADLAALKTAVSQCLQTNAGDGSQCATAAALNLGGLPTPKYATGAVTLTGTASTTAAGVTTPGKVNVTFTGKPEVGSFVYSADWAPDATGTQVAYTKVAADTIPTNIMSATNR</sequence>
<dbReference type="GO" id="GO:0015628">
    <property type="term" value="P:protein secretion by the type II secretion system"/>
    <property type="evidence" value="ECO:0007669"/>
    <property type="project" value="InterPro"/>
</dbReference>
<dbReference type="PANTHER" id="PTHR30093">
    <property type="entry name" value="GENERAL SECRETION PATHWAY PROTEIN G"/>
    <property type="match status" value="1"/>
</dbReference>
<evidence type="ECO:0000256" key="1">
    <source>
        <dbReference type="ARBA" id="ARBA00005233"/>
    </source>
</evidence>
<dbReference type="PANTHER" id="PTHR30093:SF34">
    <property type="entry name" value="PREPILIN PEPTIDASE-DEPENDENT PROTEIN D"/>
    <property type="match status" value="1"/>
</dbReference>
<dbReference type="Gene3D" id="3.30.700.10">
    <property type="entry name" value="Glycoprotein, Type 4 Pilin"/>
    <property type="match status" value="1"/>
</dbReference>